<dbReference type="Gene3D" id="3.90.730.10">
    <property type="entry name" value="Ribonuclease T2-like"/>
    <property type="match status" value="1"/>
</dbReference>
<proteinExistence type="inferred from homology"/>
<keyword evidence="20" id="KW-1185">Reference proteome</keyword>
<evidence type="ECO:0000256" key="8">
    <source>
        <dbReference type="ARBA" id="ARBA00022729"/>
    </source>
</evidence>
<dbReference type="GO" id="GO:0005775">
    <property type="term" value="C:vacuolar lumen"/>
    <property type="evidence" value="ECO:0007669"/>
    <property type="project" value="UniProtKB-SubCell"/>
</dbReference>
<dbReference type="GO" id="GO:0005576">
    <property type="term" value="C:extracellular region"/>
    <property type="evidence" value="ECO:0007669"/>
    <property type="project" value="EnsemblFungi"/>
</dbReference>
<evidence type="ECO:0000256" key="17">
    <source>
        <dbReference type="RuleBase" id="RU004328"/>
    </source>
</evidence>
<evidence type="ECO:0000256" key="10">
    <source>
        <dbReference type="ARBA" id="ARBA00022801"/>
    </source>
</evidence>
<dbReference type="GO" id="GO:0000902">
    <property type="term" value="P:cell morphogenesis"/>
    <property type="evidence" value="ECO:0007669"/>
    <property type="project" value="EnsemblFungi"/>
</dbReference>
<protein>
    <recommendedName>
        <fullName evidence="15">Ribonuclease T2-like</fullName>
        <ecNumber evidence="4">4.6.1.19</ecNumber>
    </recommendedName>
</protein>
<dbReference type="FunFam" id="3.90.730.10:FF:000004">
    <property type="entry name" value="Ribonuclease T2-like"/>
    <property type="match status" value="1"/>
</dbReference>
<dbReference type="AlphaFoldDB" id="G8ZMQ5"/>
<evidence type="ECO:0000256" key="1">
    <source>
        <dbReference type="ARBA" id="ARBA00004410"/>
    </source>
</evidence>
<dbReference type="GeneID" id="11503045"/>
<feature type="active site" evidence="16">
    <location>
        <position position="159"/>
    </location>
</feature>
<dbReference type="KEGG" id="tdl:TDEL_0A05670"/>
<accession>G8ZMQ5</accession>
<keyword evidence="6" id="KW-0926">Vacuole</keyword>
<dbReference type="FunCoup" id="G8ZMQ5">
    <property type="interactions" value="166"/>
</dbReference>
<keyword evidence="5" id="KW-0963">Cytoplasm</keyword>
<dbReference type="GO" id="GO:0016787">
    <property type="term" value="F:hydrolase activity"/>
    <property type="evidence" value="ECO:0007669"/>
    <property type="project" value="UniProtKB-KW"/>
</dbReference>
<evidence type="ECO:0000256" key="2">
    <source>
        <dbReference type="ARBA" id="ARBA00004496"/>
    </source>
</evidence>
<evidence type="ECO:0000259" key="18">
    <source>
        <dbReference type="Pfam" id="PF25488"/>
    </source>
</evidence>
<evidence type="ECO:0000256" key="9">
    <source>
        <dbReference type="ARBA" id="ARBA00022759"/>
    </source>
</evidence>
<comment type="similarity">
    <text evidence="3 17">Belongs to the RNase T2 family.</text>
</comment>
<keyword evidence="11" id="KW-1015">Disulfide bond</keyword>
<keyword evidence="9" id="KW-0255">Endonuclease</keyword>
<dbReference type="STRING" id="1076872.G8ZMQ5"/>
<dbReference type="EC" id="4.6.1.19" evidence="4"/>
<sequence length="432" mass="49108">MYIKNFLPFLQSPAQFWNLKGGDKPFAPHCPIDLPLSCQNHTDIQDSCCFEYPGGIFLQTQFWDYVPSRSGLDDDELEKQLGPLDSFTIHGLWPDNCRGGFEQFCDDSLAIDDVYYLLNSDQFNNDKVNLEISGKDLLAELNRLWKSNNGNDESLWIHEYNKHGTCIKTIRPSCYSRWNDDSVIENATDLKKQSVYDYFRVAYNVHKKLDSFKVLKEEGIEPSLKKTYTRDEIQAALNKGFKDHNVYFACDRHQALNEVWYYHVLQGSLLGEEFKPIDTLRTGLSRCPDKGIKFYPKGYIPSGNGGGGHNGRQLRGIIRLSGYEGFLIKNGRWMIKGTPANFLLLKAPFGGYHLKSRTGYCGVSEDGLLTCNKHVGNAGQFDYNAEKGGYLGYSGSSEWGATNLPRGNIQSFVYLKGDIPKPYEFKLKFIKS</sequence>
<dbReference type="GO" id="GO:0005829">
    <property type="term" value="C:cytosol"/>
    <property type="evidence" value="ECO:0007669"/>
    <property type="project" value="EnsemblFungi"/>
</dbReference>
<dbReference type="SUPFAM" id="SSF55895">
    <property type="entry name" value="Ribonuclease Rh-like"/>
    <property type="match status" value="1"/>
</dbReference>
<evidence type="ECO:0000313" key="19">
    <source>
        <dbReference type="EMBL" id="CCE89899.1"/>
    </source>
</evidence>
<evidence type="ECO:0000256" key="3">
    <source>
        <dbReference type="ARBA" id="ARBA00007469"/>
    </source>
</evidence>
<dbReference type="InParanoid" id="G8ZMQ5"/>
<keyword evidence="7" id="KW-0540">Nuclease</keyword>
<comment type="function">
    <text evidence="14">Rnase which modulates cell survival under stress conditions. Released from the vacuole to the cytoplasm during stress to promote tRNA and rRNA cleavage and to activate separately a downstream pathway that promotes cell death. Involved in cell size, vacuolar morphology and growth at high temperatures and high salt concentration.</text>
</comment>
<feature type="active site" evidence="16">
    <location>
        <position position="90"/>
    </location>
</feature>
<evidence type="ECO:0000256" key="7">
    <source>
        <dbReference type="ARBA" id="ARBA00022722"/>
    </source>
</evidence>
<evidence type="ECO:0000256" key="15">
    <source>
        <dbReference type="ARBA" id="ARBA00071169"/>
    </source>
</evidence>
<evidence type="ECO:0000256" key="13">
    <source>
        <dbReference type="ARBA" id="ARBA00023239"/>
    </source>
</evidence>
<dbReference type="PROSITE" id="PS00531">
    <property type="entry name" value="RNASE_T2_2"/>
    <property type="match status" value="1"/>
</dbReference>
<dbReference type="Pfam" id="PF25488">
    <property type="entry name" value="RNaseT2L_C"/>
    <property type="match status" value="1"/>
</dbReference>
<dbReference type="PROSITE" id="PS00530">
    <property type="entry name" value="RNASE_T2_1"/>
    <property type="match status" value="1"/>
</dbReference>
<evidence type="ECO:0000256" key="5">
    <source>
        <dbReference type="ARBA" id="ARBA00022490"/>
    </source>
</evidence>
<evidence type="ECO:0000256" key="14">
    <source>
        <dbReference type="ARBA" id="ARBA00025494"/>
    </source>
</evidence>
<dbReference type="GO" id="GO:0003723">
    <property type="term" value="F:RNA binding"/>
    <property type="evidence" value="ECO:0007669"/>
    <property type="project" value="InterPro"/>
</dbReference>
<dbReference type="GO" id="GO:0006402">
    <property type="term" value="P:mRNA catabolic process"/>
    <property type="evidence" value="ECO:0007669"/>
    <property type="project" value="EnsemblFungi"/>
</dbReference>
<feature type="domain" description="RNase T2-like C-terminal" evidence="18">
    <location>
        <begin position="322"/>
        <end position="418"/>
    </location>
</feature>
<name>G8ZMQ5_TORDE</name>
<dbReference type="InterPro" id="IPR033130">
    <property type="entry name" value="RNase_T2_His_AS_2"/>
</dbReference>
<keyword evidence="8" id="KW-0732">Signal</keyword>
<dbReference type="Pfam" id="PF00445">
    <property type="entry name" value="Ribonuclease_T2"/>
    <property type="match status" value="1"/>
</dbReference>
<evidence type="ECO:0000256" key="11">
    <source>
        <dbReference type="ARBA" id="ARBA00023157"/>
    </source>
</evidence>
<dbReference type="Proteomes" id="UP000005627">
    <property type="component" value="Chromosome 1"/>
</dbReference>
<dbReference type="InterPro" id="IPR001568">
    <property type="entry name" value="RNase_T2-like"/>
</dbReference>
<keyword evidence="13" id="KW-0456">Lyase</keyword>
<dbReference type="GO" id="GO:0006915">
    <property type="term" value="P:apoptotic process"/>
    <property type="evidence" value="ECO:0007669"/>
    <property type="project" value="EnsemblFungi"/>
</dbReference>
<evidence type="ECO:0000256" key="4">
    <source>
        <dbReference type="ARBA" id="ARBA00012571"/>
    </source>
</evidence>
<dbReference type="InterPro" id="IPR036430">
    <property type="entry name" value="RNase_T2-like_sf"/>
</dbReference>
<gene>
    <name evidence="19" type="primary">TDEL0A05670</name>
    <name evidence="19" type="ORF">TDEL_0A05670</name>
</gene>
<dbReference type="InterPro" id="IPR033697">
    <property type="entry name" value="Ribonuclease_T2_eukaryotic"/>
</dbReference>
<evidence type="ECO:0000256" key="6">
    <source>
        <dbReference type="ARBA" id="ARBA00022554"/>
    </source>
</evidence>
<evidence type="ECO:0000313" key="20">
    <source>
        <dbReference type="Proteomes" id="UP000005627"/>
    </source>
</evidence>
<evidence type="ECO:0000256" key="12">
    <source>
        <dbReference type="ARBA" id="ARBA00023180"/>
    </source>
</evidence>
<dbReference type="InterPro" id="IPR018188">
    <property type="entry name" value="RNase_T2_His_AS_1"/>
</dbReference>
<dbReference type="EMBL" id="HE616742">
    <property type="protein sequence ID" value="CCE89899.1"/>
    <property type="molecule type" value="Genomic_DNA"/>
</dbReference>
<dbReference type="eggNOG" id="KOG1642">
    <property type="taxonomic scope" value="Eukaryota"/>
</dbReference>
<comment type="subcellular location">
    <subcellularLocation>
        <location evidence="2">Cytoplasm</location>
    </subcellularLocation>
    <subcellularLocation>
        <location evidence="1">Vacuole lumen</location>
    </subcellularLocation>
</comment>
<dbReference type="PANTHER" id="PTHR11240:SF22">
    <property type="entry name" value="RIBONUCLEASE T2"/>
    <property type="match status" value="1"/>
</dbReference>
<organism evidence="19 20">
    <name type="scientific">Torulaspora delbrueckii</name>
    <name type="common">Yeast</name>
    <name type="synonym">Candida colliculosa</name>
    <dbReference type="NCBI Taxonomy" id="4950"/>
    <lineage>
        <taxon>Eukaryota</taxon>
        <taxon>Fungi</taxon>
        <taxon>Dikarya</taxon>
        <taxon>Ascomycota</taxon>
        <taxon>Saccharomycotina</taxon>
        <taxon>Saccharomycetes</taxon>
        <taxon>Saccharomycetales</taxon>
        <taxon>Saccharomycetaceae</taxon>
        <taxon>Torulaspora</taxon>
    </lineage>
</organism>
<dbReference type="PANTHER" id="PTHR11240">
    <property type="entry name" value="RIBONUCLEASE T2"/>
    <property type="match status" value="1"/>
</dbReference>
<dbReference type="OrthoDB" id="435754at2759"/>
<dbReference type="GO" id="GO:0033897">
    <property type="term" value="F:ribonuclease T2 activity"/>
    <property type="evidence" value="ECO:0007669"/>
    <property type="project" value="UniProtKB-EC"/>
</dbReference>
<feature type="active site" evidence="16">
    <location>
        <position position="163"/>
    </location>
</feature>
<reference evidence="19 20" key="1">
    <citation type="journal article" date="2011" name="Proc. Natl. Acad. Sci. U.S.A.">
        <title>Evolutionary erosion of yeast sex chromosomes by mating-type switching accidents.</title>
        <authorList>
            <person name="Gordon J.L."/>
            <person name="Armisen D."/>
            <person name="Proux-Wera E."/>
            <person name="Oheigeartaigh S.S."/>
            <person name="Byrne K.P."/>
            <person name="Wolfe K.H."/>
        </authorList>
    </citation>
    <scope>NUCLEOTIDE SEQUENCE [LARGE SCALE GENOMIC DNA]</scope>
    <source>
        <strain evidence="20">ATCC 10662 / CBS 1146 / NBRC 0425 / NCYC 2629 / NRRL Y-866</strain>
    </source>
</reference>
<keyword evidence="12" id="KW-0325">Glycoprotein</keyword>
<dbReference type="CDD" id="cd01061">
    <property type="entry name" value="RNase_T2_euk"/>
    <property type="match status" value="1"/>
</dbReference>
<dbReference type="HOGENOM" id="CLU_037966_0_1_1"/>
<dbReference type="InterPro" id="IPR057328">
    <property type="entry name" value="RNaseT2L_C"/>
</dbReference>
<dbReference type="RefSeq" id="XP_003679110.1">
    <property type="nucleotide sequence ID" value="XM_003679062.1"/>
</dbReference>
<evidence type="ECO:0000256" key="16">
    <source>
        <dbReference type="PIRSR" id="PIRSR633697-1"/>
    </source>
</evidence>
<keyword evidence="10" id="KW-0378">Hydrolase</keyword>
<dbReference type="GO" id="GO:0000324">
    <property type="term" value="C:fungal-type vacuole"/>
    <property type="evidence" value="ECO:0007669"/>
    <property type="project" value="EnsemblFungi"/>
</dbReference>